<dbReference type="PANTHER" id="PTHR33187">
    <property type="entry name" value="WU:FI09B08"/>
    <property type="match status" value="1"/>
</dbReference>
<organism evidence="2">
    <name type="scientific">Solanum lycopersicum</name>
    <name type="common">Tomato</name>
    <name type="synonym">Lycopersicon esculentum</name>
    <dbReference type="NCBI Taxonomy" id="4081"/>
    <lineage>
        <taxon>Eukaryota</taxon>
        <taxon>Viridiplantae</taxon>
        <taxon>Streptophyta</taxon>
        <taxon>Embryophyta</taxon>
        <taxon>Tracheophyta</taxon>
        <taxon>Spermatophyta</taxon>
        <taxon>Magnoliopsida</taxon>
        <taxon>eudicotyledons</taxon>
        <taxon>Gunneridae</taxon>
        <taxon>Pentapetalae</taxon>
        <taxon>asterids</taxon>
        <taxon>lamiids</taxon>
        <taxon>Solanales</taxon>
        <taxon>Solanaceae</taxon>
        <taxon>Solanoideae</taxon>
        <taxon>Solaneae</taxon>
        <taxon>Solanum</taxon>
        <taxon>Solanum subgen. Lycopersicon</taxon>
    </lineage>
</organism>
<reference evidence="2" key="1">
    <citation type="journal article" date="2012" name="Nature">
        <title>The tomato genome sequence provides insights into fleshy fruit evolution.</title>
        <authorList>
            <consortium name="Tomato Genome Consortium"/>
        </authorList>
    </citation>
    <scope>NUCLEOTIDE SEQUENCE [LARGE SCALE GENOMIC DNA]</scope>
    <source>
        <strain evidence="2">cv. Heinz 1706</strain>
    </source>
</reference>
<dbReference type="Proteomes" id="UP000004994">
    <property type="component" value="Chromosome 8"/>
</dbReference>
<sequence length="159" mass="17834">MTSPPFDSTHGRTTSGMTCHHRLWKAHTFTQRRAWIEITTLRLHARLEDVGHGMTSPPLGSTHVERRRAWHSIIAFGQHTRSNDVGRGTTSPPLNSTHGRTMSGVTCHHRLYTAHSVERRQVWHDIIAIGQHTRSNDIEHGMTSPPSDCTHGRTTSGVV</sequence>
<evidence type="ECO:0000313" key="2">
    <source>
        <dbReference type="EnsemblPlants" id="Solyc08g054575.1.1"/>
    </source>
</evidence>
<proteinExistence type="predicted"/>
<dbReference type="AlphaFoldDB" id="A0A3Q7II67"/>
<feature type="compositionally biased region" description="Polar residues" evidence="1">
    <location>
        <begin position="144"/>
        <end position="159"/>
    </location>
</feature>
<accession>A0A3Q7II67</accession>
<dbReference type="PANTHER" id="PTHR33187:SF11">
    <property type="entry name" value="AMINOTRANSFERASE-LIKE PLANT MOBILE DOMAIN-CONTAINING PROTEIN"/>
    <property type="match status" value="1"/>
</dbReference>
<feature type="compositionally biased region" description="Polar residues" evidence="1">
    <location>
        <begin position="88"/>
        <end position="102"/>
    </location>
</feature>
<feature type="region of interest" description="Disordered" evidence="1">
    <location>
        <begin position="81"/>
        <end position="102"/>
    </location>
</feature>
<evidence type="ECO:0000313" key="3">
    <source>
        <dbReference type="Proteomes" id="UP000004994"/>
    </source>
</evidence>
<feature type="region of interest" description="Disordered" evidence="1">
    <location>
        <begin position="134"/>
        <end position="159"/>
    </location>
</feature>
<dbReference type="EnsemblPlants" id="Solyc08g054575.1.1">
    <property type="protein sequence ID" value="Solyc08g054575.1.1"/>
    <property type="gene ID" value="Solyc08g054575.1"/>
</dbReference>
<protein>
    <submittedName>
        <fullName evidence="2">Uncharacterized protein</fullName>
    </submittedName>
</protein>
<keyword evidence="3" id="KW-1185">Reference proteome</keyword>
<dbReference type="InParanoid" id="A0A3Q7II67"/>
<evidence type="ECO:0000256" key="1">
    <source>
        <dbReference type="SAM" id="MobiDB-lite"/>
    </source>
</evidence>
<reference evidence="2" key="2">
    <citation type="submission" date="2019-01" db="UniProtKB">
        <authorList>
            <consortium name="EnsemblPlants"/>
        </authorList>
    </citation>
    <scope>IDENTIFICATION</scope>
    <source>
        <strain evidence="2">cv. Heinz 1706</strain>
    </source>
</reference>
<dbReference type="Gramene" id="Solyc08g054575.1.1">
    <property type="protein sequence ID" value="Solyc08g054575.1.1"/>
    <property type="gene ID" value="Solyc08g054575.1"/>
</dbReference>
<name>A0A3Q7II67_SOLLC</name>